<evidence type="ECO:0000313" key="16">
    <source>
        <dbReference type="Proteomes" id="UP000439123"/>
    </source>
</evidence>
<evidence type="ECO:0000256" key="5">
    <source>
        <dbReference type="ARBA" id="ARBA00023136"/>
    </source>
</evidence>
<accession>A0A0T6R743</accession>
<dbReference type="Proteomes" id="UP000267614">
    <property type="component" value="Chromosome"/>
</dbReference>
<keyword evidence="15" id="KW-1185">Reference proteome</keyword>
<dbReference type="HAMAP" id="MF_01915">
    <property type="entry name" value="LPS_assembly_LptC"/>
    <property type="match status" value="1"/>
</dbReference>
<evidence type="ECO:0000313" key="11">
    <source>
        <dbReference type="EMBL" id="TYD45075.1"/>
    </source>
</evidence>
<evidence type="ECO:0000256" key="2">
    <source>
        <dbReference type="ARBA" id="ARBA00022519"/>
    </source>
</evidence>
<dbReference type="AlphaFoldDB" id="A0A0T6R743"/>
<gene>
    <name evidence="6 12" type="primary">lptC</name>
    <name evidence="12" type="ORF">AERO8C_50492</name>
    <name evidence="11" type="ORF">CJF24_09590</name>
    <name evidence="9" type="ORF">EFI48_01885</name>
    <name evidence="10" type="ORF">NS965_14380</name>
    <name evidence="8" type="ORF">WM43_14305</name>
</gene>
<comment type="function">
    <text evidence="6">Involved in the assembly of lipopolysaccharide (LPS). Required for the translocation of LPS from the inner membrane to the outer membrane. Facilitates the transfer of LPS from the inner membrane to the periplasmic protein LptA. Could be a docking site for LptA.</text>
</comment>
<dbReference type="InterPro" id="IPR026265">
    <property type="entry name" value="LptC"/>
</dbReference>
<dbReference type="GO" id="GO:0015221">
    <property type="term" value="F:lipopolysaccharide transmembrane transporter activity"/>
    <property type="evidence" value="ECO:0007669"/>
    <property type="project" value="InterPro"/>
</dbReference>
<protein>
    <recommendedName>
        <fullName evidence="6 7">Lipopolysaccharide export system protein LptC</fullName>
    </recommendedName>
</protein>
<keyword evidence="1 6" id="KW-1003">Cell membrane</keyword>
<evidence type="ECO:0000313" key="9">
    <source>
        <dbReference type="EMBL" id="AYV35693.1"/>
    </source>
</evidence>
<accession>A0A653L8U7</accession>
<dbReference type="Proteomes" id="UP000323129">
    <property type="component" value="Unassembled WGS sequence"/>
</dbReference>
<dbReference type="InterPro" id="IPR010664">
    <property type="entry name" value="LipoPS_assembly_LptC-rel"/>
</dbReference>
<dbReference type="InterPro" id="IPR052363">
    <property type="entry name" value="LPS_export_LptC"/>
</dbReference>
<dbReference type="PANTHER" id="PTHR37481:SF1">
    <property type="entry name" value="LIPOPOLYSACCHARIDE EXPORT SYSTEM PROTEIN LPTC"/>
    <property type="match status" value="1"/>
</dbReference>
<comment type="subunit">
    <text evidence="6">Component of the lipopolysaccharide transport and assembly complex. Interacts with LptA and the LptBFG transporter complex.</text>
</comment>
<evidence type="ECO:0000256" key="3">
    <source>
        <dbReference type="ARBA" id="ARBA00022692"/>
    </source>
</evidence>
<dbReference type="OMA" id="WFTQPVM"/>
<comment type="function">
    <text evidence="7">Required for the translocation of lipopolysaccharide (LPS) from the inner membrane to the outer membrane.</text>
</comment>
<dbReference type="EMBL" id="CABWLC010000018">
    <property type="protein sequence ID" value="VXA88025.1"/>
    <property type="molecule type" value="Genomic_DNA"/>
</dbReference>
<sequence>MSRQTLLFALLFLVALVAWQLGKVELVPESAVKIENYQPDFVAKDLVTTRFDINGKRTERLESTYAEYYQILEQATFDKPVVYMYDDQGAAEWKVTAETGVLNTGDNVILRDKVHLDGLLPTSFISTLDTPYLELDLVTQDVRSNREVNILGRDFQTQGVGLKGHLDRKYFELLDQGHAIYFNEKR</sequence>
<comment type="similarity">
    <text evidence="6 7">Belongs to the LptC family.</text>
</comment>
<dbReference type="GO" id="GO:0005886">
    <property type="term" value="C:plasma membrane"/>
    <property type="evidence" value="ECO:0007669"/>
    <property type="project" value="UniProtKB-SubCell"/>
</dbReference>
<dbReference type="PANTHER" id="PTHR37481">
    <property type="entry name" value="LIPOPOLYSACCHARIDE EXPORT SYSTEM PROTEIN LPTC"/>
    <property type="match status" value="1"/>
</dbReference>
<reference evidence="12 16" key="4">
    <citation type="submission" date="2019-10" db="EMBL/GenBank/DDBJ databases">
        <authorList>
            <person name="Karimi E."/>
        </authorList>
    </citation>
    <scope>NUCLEOTIDE SEQUENCE [LARGE SCALE GENOMIC DNA]</scope>
    <source>
        <strain evidence="12">Aeromonas sp. 8C</strain>
    </source>
</reference>
<keyword evidence="3 6" id="KW-0812">Transmembrane</keyword>
<dbReference type="NCBIfam" id="TIGR04409">
    <property type="entry name" value="LptC_YrbK"/>
    <property type="match status" value="1"/>
</dbReference>
<reference evidence="8 13" key="1">
    <citation type="journal article" date="2016" name="J. Clin. Microbiol.">
        <title>Detection and Whole-Genome Sequencing of Carbapenemase-Producing Aeromonas hydrophila Isolates from Routine Perirectal Surveillance Culture.</title>
        <authorList>
            <person name="Hughes H.Y."/>
            <person name="Conlan S.P."/>
            <person name="Lau A.F."/>
            <person name="Dekker J.P."/>
            <person name="Michelin A.V."/>
            <person name="Youn J.H."/>
            <person name="Henderson D.K."/>
            <person name="Frank K.M."/>
            <person name="Segre J.A."/>
            <person name="Palmore T.N."/>
        </authorList>
    </citation>
    <scope>NUCLEOTIDE SEQUENCE [LARGE SCALE GENOMIC DNA]</scope>
    <source>
        <strain evidence="8 13">AVNIH1</strain>
    </source>
</reference>
<dbReference type="GO" id="GO:0017089">
    <property type="term" value="F:glycolipid transfer activity"/>
    <property type="evidence" value="ECO:0007669"/>
    <property type="project" value="TreeGrafter"/>
</dbReference>
<dbReference type="OrthoDB" id="5659892at2"/>
<evidence type="ECO:0000256" key="6">
    <source>
        <dbReference type="HAMAP-Rule" id="MF_01915"/>
    </source>
</evidence>
<dbReference type="Proteomes" id="UP001204061">
    <property type="component" value="Unassembled WGS sequence"/>
</dbReference>
<dbReference type="GO" id="GO:0030288">
    <property type="term" value="C:outer membrane-bounded periplasmic space"/>
    <property type="evidence" value="ECO:0007669"/>
    <property type="project" value="TreeGrafter"/>
</dbReference>
<evidence type="ECO:0000313" key="10">
    <source>
        <dbReference type="EMBL" id="MCR4449572.1"/>
    </source>
</evidence>
<dbReference type="GO" id="GO:0043165">
    <property type="term" value="P:Gram-negative-bacterium-type cell outer membrane assembly"/>
    <property type="evidence" value="ECO:0007669"/>
    <property type="project" value="UniProtKB-UniRule"/>
</dbReference>
<keyword evidence="4 6" id="KW-1133">Transmembrane helix</keyword>
<evidence type="ECO:0000256" key="4">
    <source>
        <dbReference type="ARBA" id="ARBA00022989"/>
    </source>
</evidence>
<evidence type="ECO:0000313" key="12">
    <source>
        <dbReference type="EMBL" id="VXA88025.1"/>
    </source>
</evidence>
<reference evidence="11 15" key="2">
    <citation type="submission" date="2017-08" db="EMBL/GenBank/DDBJ databases">
        <title>Aeromonas veronii bv sobria strain NS22 whole genome sequencing.</title>
        <authorList>
            <person name="Katharios P."/>
            <person name="Ha V.Q."/>
            <person name="Smyrli M."/>
        </authorList>
    </citation>
    <scope>NUCLEOTIDE SEQUENCE [LARGE SCALE GENOMIC DNA]</scope>
    <source>
        <strain evidence="11 15">NS22</strain>
    </source>
</reference>
<dbReference type="RefSeq" id="WP_005336338.1">
    <property type="nucleotide sequence ID" value="NZ_AP027933.1"/>
</dbReference>
<dbReference type="EMBL" id="NQMC01000023">
    <property type="protein sequence ID" value="TYD45075.1"/>
    <property type="molecule type" value="Genomic_DNA"/>
</dbReference>
<dbReference type="Pfam" id="PF06835">
    <property type="entry name" value="LptC"/>
    <property type="match status" value="1"/>
</dbReference>
<evidence type="ECO:0000256" key="1">
    <source>
        <dbReference type="ARBA" id="ARBA00022475"/>
    </source>
</evidence>
<dbReference type="EMBL" id="JANLFC010000044">
    <property type="protein sequence ID" value="MCR4449572.1"/>
    <property type="molecule type" value="Genomic_DNA"/>
</dbReference>
<keyword evidence="5 6" id="KW-0472">Membrane</keyword>
<dbReference type="Proteomes" id="UP000076809">
    <property type="component" value="Chromosome"/>
</dbReference>
<dbReference type="EMBL" id="CP014774">
    <property type="protein sequence ID" value="ANB53748.1"/>
    <property type="molecule type" value="Genomic_DNA"/>
</dbReference>
<reference evidence="9 14" key="3">
    <citation type="submission" date="2018-11" db="EMBL/GenBank/DDBJ databases">
        <title>Complete genome sequence of multidrug-resistant Aeromonas veronii strain MS-18-37.</title>
        <authorList>
            <person name="Abdelhamed H."/>
            <person name="Lawrence M."/>
            <person name="Waldbieser G."/>
        </authorList>
    </citation>
    <scope>NUCLEOTIDE SEQUENCE [LARGE SCALE GENOMIC DNA]</scope>
    <source>
        <strain evidence="9 14">MS-18-37</strain>
    </source>
</reference>
<dbReference type="PIRSF" id="PIRSF028513">
    <property type="entry name" value="LptC"/>
    <property type="match status" value="1"/>
</dbReference>
<dbReference type="Proteomes" id="UP000439123">
    <property type="component" value="Unassembled WGS sequence"/>
</dbReference>
<evidence type="ECO:0000313" key="8">
    <source>
        <dbReference type="EMBL" id="ANB53748.1"/>
    </source>
</evidence>
<evidence type="ECO:0000313" key="13">
    <source>
        <dbReference type="Proteomes" id="UP000076809"/>
    </source>
</evidence>
<evidence type="ECO:0000313" key="14">
    <source>
        <dbReference type="Proteomes" id="UP000267614"/>
    </source>
</evidence>
<reference evidence="10" key="5">
    <citation type="submission" date="2022-08" db="EMBL/GenBank/DDBJ databases">
        <title>A global survey of hypervirulent Aeromonas hydrophila identified this emerging pathogen in farmed fish in the lower Mekong River basin.</title>
        <authorList>
            <person name="Xu T."/>
            <person name="Rasmussen-Ivey C.R."/>
            <person name="Moen F.S."/>
            <person name="Fernandez Bravo A."/>
            <person name="Lamy B."/>
            <person name="Beaz-Hidalgo R."/>
            <person name="Khan C.D."/>
            <person name="Castro Escarpulli G."/>
            <person name="Yasin I.S.M."/>
            <person name="Figueras M.J."/>
            <person name="Azzam Sayuti M."/>
            <person name="Karim M.M."/>
            <person name="Alam K.M."/>
            <person name="Le T.T.T."/>
            <person name="Thao N.H.P."/>
            <person name="Addo S."/>
            <person name="Duodu S."/>
            <person name="Ali S."/>
            <person name="Mey S."/>
            <person name="Somony T."/>
            <person name="Liles M.R."/>
        </authorList>
    </citation>
    <scope>NUCLEOTIDE SEQUENCE</scope>
    <source>
        <strain evidence="10">0.14</strain>
    </source>
</reference>
<proteinExistence type="inferred from homology"/>
<comment type="subcellular location">
    <subcellularLocation>
        <location evidence="6">Cell inner membrane</location>
        <topology evidence="6">Single-pass membrane protein</topology>
    </subcellularLocation>
</comment>
<evidence type="ECO:0000256" key="7">
    <source>
        <dbReference type="PIRNR" id="PIRNR028513"/>
    </source>
</evidence>
<dbReference type="STRING" id="654.AMS64_02810"/>
<dbReference type="EMBL" id="CP033604">
    <property type="protein sequence ID" value="AYV35693.1"/>
    <property type="molecule type" value="Genomic_DNA"/>
</dbReference>
<dbReference type="Gene3D" id="2.60.450.10">
    <property type="entry name" value="Lipopolysaccharide (LPS) transport protein A like domain"/>
    <property type="match status" value="1"/>
</dbReference>
<dbReference type="GeneID" id="60845647"/>
<evidence type="ECO:0000313" key="15">
    <source>
        <dbReference type="Proteomes" id="UP000323129"/>
    </source>
</evidence>
<keyword evidence="2 6" id="KW-0997">Cell inner membrane</keyword>
<name>A0A0T6R743_AERVE</name>
<organism evidence="12 16">
    <name type="scientific">Aeromonas veronii</name>
    <dbReference type="NCBI Taxonomy" id="654"/>
    <lineage>
        <taxon>Bacteria</taxon>
        <taxon>Pseudomonadati</taxon>
        <taxon>Pseudomonadota</taxon>
        <taxon>Gammaproteobacteria</taxon>
        <taxon>Aeromonadales</taxon>
        <taxon>Aeromonadaceae</taxon>
        <taxon>Aeromonas</taxon>
    </lineage>
</organism>